<keyword evidence="1" id="KW-0812">Transmembrane</keyword>
<dbReference type="EMBL" id="MFLL01000027">
    <property type="protein sequence ID" value="OGG68806.1"/>
    <property type="molecule type" value="Genomic_DNA"/>
</dbReference>
<keyword evidence="1" id="KW-0472">Membrane</keyword>
<proteinExistence type="predicted"/>
<comment type="caution">
    <text evidence="2">The sequence shown here is derived from an EMBL/GenBank/DDBJ whole genome shotgun (WGS) entry which is preliminary data.</text>
</comment>
<dbReference type="Proteomes" id="UP000176914">
    <property type="component" value="Unassembled WGS sequence"/>
</dbReference>
<evidence type="ECO:0000313" key="2">
    <source>
        <dbReference type="EMBL" id="OGG68806.1"/>
    </source>
</evidence>
<feature type="transmembrane region" description="Helical" evidence="1">
    <location>
        <begin position="104"/>
        <end position="126"/>
    </location>
</feature>
<protein>
    <submittedName>
        <fullName evidence="2">Uncharacterized protein</fullName>
    </submittedName>
</protein>
<keyword evidence="1" id="KW-1133">Transmembrane helix</keyword>
<gene>
    <name evidence="2" type="ORF">A3C20_00345</name>
</gene>
<accession>A0A1F6E583</accession>
<dbReference type="AlphaFoldDB" id="A0A1F6E583"/>
<evidence type="ECO:0000313" key="3">
    <source>
        <dbReference type="Proteomes" id="UP000176914"/>
    </source>
</evidence>
<evidence type="ECO:0000256" key="1">
    <source>
        <dbReference type="SAM" id="Phobius"/>
    </source>
</evidence>
<name>A0A1F6E583_9BACT</name>
<reference evidence="2 3" key="1">
    <citation type="journal article" date="2016" name="Nat. Commun.">
        <title>Thousands of microbial genomes shed light on interconnected biogeochemical processes in an aquifer system.</title>
        <authorList>
            <person name="Anantharaman K."/>
            <person name="Brown C.T."/>
            <person name="Hug L.A."/>
            <person name="Sharon I."/>
            <person name="Castelle C.J."/>
            <person name="Probst A.J."/>
            <person name="Thomas B.C."/>
            <person name="Singh A."/>
            <person name="Wilkins M.J."/>
            <person name="Karaoz U."/>
            <person name="Brodie E.L."/>
            <person name="Williams K.H."/>
            <person name="Hubbard S.S."/>
            <person name="Banfield J.F."/>
        </authorList>
    </citation>
    <scope>NUCLEOTIDE SEQUENCE [LARGE SCALE GENOMIC DNA]</scope>
</reference>
<sequence length="372" mass="41824">MFRKKAEKEKLFIRVLQWASDRGSAGFKLNELKKAIADDEEEWTWIQRMVLGEIHGNPILIAHLGSHHKKEGEYNYFITGAGASALVDYVALREARKSSHSATIWAAVSFGVAIVSLLIAAIVGGFQIRSTYLAQKTLEISANPVLNITHDPSEVPDGTDEVTIAAGLIPLKESKLNLLLINNSVSSIEQADMRMTLWQLYVNKENRHLTVCPLGYVDHHSNPHFTLTHLGTTNLFNNKFNLREGEAYPFDLDLVHLNEIQSTSDDAIILLKIDVNFVKSASQSNHSYVKLLVLNSFDGNALDPNIAPTLAMGLADRKEEVAWEGFKFPSLLHPFQEEEFLKYFEVPTPDLDLTPSGCREFRLSKELRTIYY</sequence>
<organism evidence="2 3">
    <name type="scientific">Candidatus Kaiserbacteria bacterium RIFCSPHIGHO2_02_FULL_55_25</name>
    <dbReference type="NCBI Taxonomy" id="1798498"/>
    <lineage>
        <taxon>Bacteria</taxon>
        <taxon>Candidatus Kaiseribacteriota</taxon>
    </lineage>
</organism>